<name>A0A4P7D9I4_9BURK</name>
<dbReference type="GO" id="GO:0016491">
    <property type="term" value="F:oxidoreductase activity"/>
    <property type="evidence" value="ECO:0007669"/>
    <property type="project" value="UniProtKB-KW"/>
</dbReference>
<dbReference type="InterPro" id="IPR011032">
    <property type="entry name" value="GroES-like_sf"/>
</dbReference>
<dbReference type="AlphaFoldDB" id="A0A4P7D9I4"/>
<dbReference type="InterPro" id="IPR014182">
    <property type="entry name" value="ADH_Zn_typ-1"/>
</dbReference>
<dbReference type="Pfam" id="PF08240">
    <property type="entry name" value="ADH_N"/>
    <property type="match status" value="1"/>
</dbReference>
<dbReference type="EMBL" id="CP038151">
    <property type="protein sequence ID" value="QBR03504.1"/>
    <property type="molecule type" value="Genomic_DNA"/>
</dbReference>
<dbReference type="NCBIfam" id="TIGR02817">
    <property type="entry name" value="adh_fam_1"/>
    <property type="match status" value="1"/>
</dbReference>
<protein>
    <recommendedName>
        <fullName evidence="3">Zinc-type alcohol dehydrogenase-like protein</fullName>
    </recommendedName>
</protein>
<comment type="similarity">
    <text evidence="1 3">Belongs to the zinc-containing alcohol dehydrogenase family. Quinone oxidoreductase subfamily.</text>
</comment>
<dbReference type="Gene3D" id="3.40.50.720">
    <property type="entry name" value="NAD(P)-binding Rossmann-like Domain"/>
    <property type="match status" value="1"/>
</dbReference>
<dbReference type="GO" id="GO:0008270">
    <property type="term" value="F:zinc ion binding"/>
    <property type="evidence" value="ECO:0007669"/>
    <property type="project" value="InterPro"/>
</dbReference>
<dbReference type="SMART" id="SM00829">
    <property type="entry name" value="PKS_ER"/>
    <property type="match status" value="1"/>
</dbReference>
<evidence type="ECO:0000313" key="6">
    <source>
        <dbReference type="Proteomes" id="UP000295727"/>
    </source>
</evidence>
<keyword evidence="6" id="KW-1185">Reference proteome</keyword>
<dbReference type="CDD" id="cd08252">
    <property type="entry name" value="AL_MDR"/>
    <property type="match status" value="1"/>
</dbReference>
<organism evidence="5 6">
    <name type="scientific">Paraburkholderia pallida</name>
    <dbReference type="NCBI Taxonomy" id="2547399"/>
    <lineage>
        <taxon>Bacteria</taxon>
        <taxon>Pseudomonadati</taxon>
        <taxon>Pseudomonadota</taxon>
        <taxon>Betaproteobacteria</taxon>
        <taxon>Burkholderiales</taxon>
        <taxon>Burkholderiaceae</taxon>
        <taxon>Paraburkholderia</taxon>
    </lineage>
</organism>
<dbReference type="Gene3D" id="3.90.180.10">
    <property type="entry name" value="Medium-chain alcohol dehydrogenases, catalytic domain"/>
    <property type="match status" value="1"/>
</dbReference>
<dbReference type="PANTHER" id="PTHR44154">
    <property type="entry name" value="QUINONE OXIDOREDUCTASE"/>
    <property type="match status" value="1"/>
</dbReference>
<dbReference type="RefSeq" id="WP_134758992.1">
    <property type="nucleotide sequence ID" value="NZ_CP038151.1"/>
</dbReference>
<keyword evidence="3" id="KW-0479">Metal-binding</keyword>
<dbReference type="InterPro" id="IPR036291">
    <property type="entry name" value="NAD(P)-bd_dom_sf"/>
</dbReference>
<evidence type="ECO:0000256" key="2">
    <source>
        <dbReference type="ARBA" id="ARBA00022857"/>
    </source>
</evidence>
<dbReference type="OrthoDB" id="9785812at2"/>
<accession>A0A4P7D9I4</accession>
<dbReference type="SUPFAM" id="SSF51735">
    <property type="entry name" value="NAD(P)-binding Rossmann-fold domains"/>
    <property type="match status" value="1"/>
</dbReference>
<keyword evidence="3" id="KW-0862">Zinc</keyword>
<keyword evidence="3" id="KW-0560">Oxidoreductase</keyword>
<evidence type="ECO:0000313" key="5">
    <source>
        <dbReference type="EMBL" id="QBR03504.1"/>
    </source>
</evidence>
<dbReference type="PANTHER" id="PTHR44154:SF1">
    <property type="entry name" value="QUINONE OXIDOREDUCTASE"/>
    <property type="match status" value="1"/>
</dbReference>
<dbReference type="SUPFAM" id="SSF50129">
    <property type="entry name" value="GroES-like"/>
    <property type="match status" value="1"/>
</dbReference>
<reference evidence="5 6" key="1">
    <citation type="submission" date="2019-03" db="EMBL/GenBank/DDBJ databases">
        <title>Paraburkholderia sp. 7MH5, isolated from subtropical forest soil.</title>
        <authorList>
            <person name="Gao Z.-H."/>
            <person name="Qiu L.-H."/>
        </authorList>
    </citation>
    <scope>NUCLEOTIDE SEQUENCE [LARGE SCALE GENOMIC DNA]</scope>
    <source>
        <strain evidence="5 6">7MH5</strain>
    </source>
</reference>
<dbReference type="InterPro" id="IPR013149">
    <property type="entry name" value="ADH-like_C"/>
</dbReference>
<sequence length="336" mass="36020">MKAIGYAVKGGVEVLTDLELPMPEPGPRDLRVAVKAVSVNPVDVKRRRHEDPSEHPQPRILGYDAAGVVEAVGSAVTLFKPGDEVFYAGAMDRPGTNAEFHLVDERIVGPKPATLSFAEAAALPLTSITAWEMLFDRMKVPRGLLQPHGTLLVLNGAGGVGSMLIQLASRLTGLTVIATASRPESAEWVRKLGAQHVADHSKPIDEALRAIGFSGVDYIGAITSTPGSAASLARALNPQGHITLIDNFDDSIAPFKPKSITVSWEMMFTRSLFQTADMDAQHRLLKEVSAQVDAGVLHTTLTHVVGPLTVANLRLAHERIETGRAIGKTVLEGFER</sequence>
<dbReference type="Proteomes" id="UP000295727">
    <property type="component" value="Chromosome 4"/>
</dbReference>
<dbReference type="InterPro" id="IPR020843">
    <property type="entry name" value="ER"/>
</dbReference>
<dbReference type="InterPro" id="IPR051603">
    <property type="entry name" value="Zinc-ADH_QOR/CCCR"/>
</dbReference>
<keyword evidence="2" id="KW-0521">NADP</keyword>
<dbReference type="KEGG" id="ppai:E1956_41015"/>
<feature type="domain" description="Enoyl reductase (ER)" evidence="4">
    <location>
        <begin position="10"/>
        <end position="331"/>
    </location>
</feature>
<evidence type="ECO:0000256" key="1">
    <source>
        <dbReference type="ARBA" id="ARBA00010371"/>
    </source>
</evidence>
<dbReference type="InterPro" id="IPR013154">
    <property type="entry name" value="ADH-like_N"/>
</dbReference>
<proteinExistence type="inferred from homology"/>
<gene>
    <name evidence="5" type="ORF">E1956_41015</name>
</gene>
<evidence type="ECO:0000256" key="3">
    <source>
        <dbReference type="RuleBase" id="RU364000"/>
    </source>
</evidence>
<evidence type="ECO:0000259" key="4">
    <source>
        <dbReference type="SMART" id="SM00829"/>
    </source>
</evidence>
<dbReference type="Pfam" id="PF00107">
    <property type="entry name" value="ADH_zinc_N"/>
    <property type="match status" value="1"/>
</dbReference>